<dbReference type="Gene3D" id="3.30.200.20">
    <property type="entry name" value="Phosphorylase Kinase, domain 1"/>
    <property type="match status" value="1"/>
</dbReference>
<reference evidence="8 9" key="1">
    <citation type="journal article" date="2024" name="BMC Biol.">
        <title>Comparative genomics of Ascetosporea gives new insight into the evolutionary basis for animal parasitism in Rhizaria.</title>
        <authorList>
            <person name="Hiltunen Thoren M."/>
            <person name="Onut-Brannstrom I."/>
            <person name="Alfjorden A."/>
            <person name="Peckova H."/>
            <person name="Swords F."/>
            <person name="Hooper C."/>
            <person name="Holzer A.S."/>
            <person name="Bass D."/>
            <person name="Burki F."/>
        </authorList>
    </citation>
    <scope>NUCLEOTIDE SEQUENCE [LARGE SCALE GENOMIC DNA]</scope>
    <source>
        <strain evidence="8">20-A016</strain>
    </source>
</reference>
<evidence type="ECO:0000256" key="6">
    <source>
        <dbReference type="PROSITE-ProRule" id="PRU10141"/>
    </source>
</evidence>
<evidence type="ECO:0000313" key="9">
    <source>
        <dbReference type="Proteomes" id="UP001439008"/>
    </source>
</evidence>
<proteinExistence type="predicted"/>
<feature type="domain" description="Protein kinase" evidence="7">
    <location>
        <begin position="63"/>
        <end position="165"/>
    </location>
</feature>
<name>A0ABV2AU40_9EUKA</name>
<dbReference type="InterPro" id="IPR011009">
    <property type="entry name" value="Kinase-like_dom_sf"/>
</dbReference>
<dbReference type="InterPro" id="IPR000719">
    <property type="entry name" value="Prot_kinase_dom"/>
</dbReference>
<accession>A0ABV2AU40</accession>
<keyword evidence="5 6" id="KW-0067">ATP-binding</keyword>
<keyword evidence="9" id="KW-1185">Reference proteome</keyword>
<dbReference type="EMBL" id="JBDODL010005026">
    <property type="protein sequence ID" value="MES1923181.1"/>
    <property type="molecule type" value="Genomic_DNA"/>
</dbReference>
<evidence type="ECO:0000256" key="4">
    <source>
        <dbReference type="ARBA" id="ARBA00022777"/>
    </source>
</evidence>
<dbReference type="Proteomes" id="UP001439008">
    <property type="component" value="Unassembled WGS sequence"/>
</dbReference>
<keyword evidence="4" id="KW-0418">Kinase</keyword>
<dbReference type="PANTHER" id="PTHR24351">
    <property type="entry name" value="RIBOSOMAL PROTEIN S6 KINASE"/>
    <property type="match status" value="1"/>
</dbReference>
<dbReference type="SMART" id="SM00220">
    <property type="entry name" value="S_TKc"/>
    <property type="match status" value="1"/>
</dbReference>
<evidence type="ECO:0000259" key="7">
    <source>
        <dbReference type="PROSITE" id="PS50011"/>
    </source>
</evidence>
<feature type="non-terminal residue" evidence="8">
    <location>
        <position position="1"/>
    </location>
</feature>
<feature type="binding site" evidence="6">
    <location>
        <position position="92"/>
    </location>
    <ligand>
        <name>ATP</name>
        <dbReference type="ChEBI" id="CHEBI:30616"/>
    </ligand>
</feature>
<evidence type="ECO:0000256" key="2">
    <source>
        <dbReference type="ARBA" id="ARBA00022679"/>
    </source>
</evidence>
<dbReference type="PROSITE" id="PS00107">
    <property type="entry name" value="PROTEIN_KINASE_ATP"/>
    <property type="match status" value="1"/>
</dbReference>
<evidence type="ECO:0000256" key="5">
    <source>
        <dbReference type="ARBA" id="ARBA00022840"/>
    </source>
</evidence>
<sequence length="165" mass="19512">LSNLESLVLTKKASRIQSREDRLRRREDLLELEDDDSDKEQAEETITTENMLEPMKKIGVEQFSLLKVVGRGSFGKVLQVRKKDDGQIYAMKILKKSDIMYQNQMEHTKAERKILQVIQHPFLMKLRFAFQTKQKLYIVIDFYKGGELFFHLKKKNRFNELEASL</sequence>
<organism evidence="8 9">
    <name type="scientific">Bonamia ostreae</name>
    <dbReference type="NCBI Taxonomy" id="126728"/>
    <lineage>
        <taxon>Eukaryota</taxon>
        <taxon>Sar</taxon>
        <taxon>Rhizaria</taxon>
        <taxon>Endomyxa</taxon>
        <taxon>Ascetosporea</taxon>
        <taxon>Haplosporida</taxon>
        <taxon>Bonamia</taxon>
    </lineage>
</organism>
<protein>
    <recommendedName>
        <fullName evidence="7">Protein kinase domain-containing protein</fullName>
    </recommendedName>
</protein>
<keyword evidence="1" id="KW-0723">Serine/threonine-protein kinase</keyword>
<evidence type="ECO:0000256" key="3">
    <source>
        <dbReference type="ARBA" id="ARBA00022741"/>
    </source>
</evidence>
<dbReference type="SUPFAM" id="SSF56112">
    <property type="entry name" value="Protein kinase-like (PK-like)"/>
    <property type="match status" value="1"/>
</dbReference>
<comment type="caution">
    <text evidence="8">The sequence shown here is derived from an EMBL/GenBank/DDBJ whole genome shotgun (WGS) entry which is preliminary data.</text>
</comment>
<evidence type="ECO:0000313" key="8">
    <source>
        <dbReference type="EMBL" id="MES1923181.1"/>
    </source>
</evidence>
<evidence type="ECO:0000256" key="1">
    <source>
        <dbReference type="ARBA" id="ARBA00022527"/>
    </source>
</evidence>
<dbReference type="PROSITE" id="PS50011">
    <property type="entry name" value="PROTEIN_KINASE_DOM"/>
    <property type="match status" value="1"/>
</dbReference>
<keyword evidence="2" id="KW-0808">Transferase</keyword>
<dbReference type="InterPro" id="IPR017441">
    <property type="entry name" value="Protein_kinase_ATP_BS"/>
</dbReference>
<dbReference type="Pfam" id="PF00069">
    <property type="entry name" value="Pkinase"/>
    <property type="match status" value="1"/>
</dbReference>
<gene>
    <name evidence="8" type="ORF">MHBO_004726</name>
</gene>
<keyword evidence="3 6" id="KW-0547">Nucleotide-binding</keyword>